<sequence>MYEQQRKIEKKNVLIVSYFQSKTEETITYSVLNLDKVDLNILFTCTSTNFQPQLEMTMGSFKWFVTVLSFICILNTNPKL</sequence>
<protein>
    <submittedName>
        <fullName evidence="1">Uncharacterized protein</fullName>
    </submittedName>
</protein>
<dbReference type="EMBL" id="REGN01001636">
    <property type="protein sequence ID" value="RNA33438.1"/>
    <property type="molecule type" value="Genomic_DNA"/>
</dbReference>
<dbReference type="Proteomes" id="UP000276133">
    <property type="component" value="Unassembled WGS sequence"/>
</dbReference>
<accession>A0A3M7SD31</accession>
<evidence type="ECO:0000313" key="1">
    <source>
        <dbReference type="EMBL" id="RNA33438.1"/>
    </source>
</evidence>
<proteinExistence type="predicted"/>
<dbReference type="AlphaFoldDB" id="A0A3M7SD31"/>
<comment type="caution">
    <text evidence="1">The sequence shown here is derived from an EMBL/GenBank/DDBJ whole genome shotgun (WGS) entry which is preliminary data.</text>
</comment>
<name>A0A3M7SD31_BRAPC</name>
<organism evidence="1 2">
    <name type="scientific">Brachionus plicatilis</name>
    <name type="common">Marine rotifer</name>
    <name type="synonym">Brachionus muelleri</name>
    <dbReference type="NCBI Taxonomy" id="10195"/>
    <lineage>
        <taxon>Eukaryota</taxon>
        <taxon>Metazoa</taxon>
        <taxon>Spiralia</taxon>
        <taxon>Gnathifera</taxon>
        <taxon>Rotifera</taxon>
        <taxon>Eurotatoria</taxon>
        <taxon>Monogononta</taxon>
        <taxon>Pseudotrocha</taxon>
        <taxon>Ploima</taxon>
        <taxon>Brachionidae</taxon>
        <taxon>Brachionus</taxon>
    </lineage>
</organism>
<keyword evidence="2" id="KW-1185">Reference proteome</keyword>
<gene>
    <name evidence="1" type="ORF">BpHYR1_026548</name>
</gene>
<reference evidence="1 2" key="1">
    <citation type="journal article" date="2018" name="Sci. Rep.">
        <title>Genomic signatures of local adaptation to the degree of environmental predictability in rotifers.</title>
        <authorList>
            <person name="Franch-Gras L."/>
            <person name="Hahn C."/>
            <person name="Garcia-Roger E.M."/>
            <person name="Carmona M.J."/>
            <person name="Serra M."/>
            <person name="Gomez A."/>
        </authorList>
    </citation>
    <scope>NUCLEOTIDE SEQUENCE [LARGE SCALE GENOMIC DNA]</scope>
    <source>
        <strain evidence="1">HYR1</strain>
    </source>
</reference>
<evidence type="ECO:0000313" key="2">
    <source>
        <dbReference type="Proteomes" id="UP000276133"/>
    </source>
</evidence>